<evidence type="ECO:0000256" key="5">
    <source>
        <dbReference type="SAM" id="Phobius"/>
    </source>
</evidence>
<evidence type="ECO:0000256" key="3">
    <source>
        <dbReference type="ARBA" id="ARBA00022989"/>
    </source>
</evidence>
<dbReference type="InterPro" id="IPR053066">
    <property type="entry name" value="ADGR_G7"/>
</dbReference>
<evidence type="ECO:0000313" key="8">
    <source>
        <dbReference type="Proteomes" id="UP001159042"/>
    </source>
</evidence>
<evidence type="ECO:0000256" key="4">
    <source>
        <dbReference type="ARBA" id="ARBA00023136"/>
    </source>
</evidence>
<feature type="transmembrane region" description="Helical" evidence="5">
    <location>
        <begin position="700"/>
        <end position="723"/>
    </location>
</feature>
<dbReference type="GO" id="GO:0007166">
    <property type="term" value="P:cell surface receptor signaling pathway"/>
    <property type="evidence" value="ECO:0007669"/>
    <property type="project" value="InterPro"/>
</dbReference>
<dbReference type="Pfam" id="PF00002">
    <property type="entry name" value="7tm_2"/>
    <property type="match status" value="1"/>
</dbReference>
<dbReference type="EMBL" id="JANEYG010000001">
    <property type="protein sequence ID" value="KAJ8925520.1"/>
    <property type="molecule type" value="Genomic_DNA"/>
</dbReference>
<keyword evidence="4 5" id="KW-0472">Membrane</keyword>
<dbReference type="GO" id="GO:0004930">
    <property type="term" value="F:G protein-coupled receptor activity"/>
    <property type="evidence" value="ECO:0007669"/>
    <property type="project" value="InterPro"/>
</dbReference>
<evidence type="ECO:0000256" key="2">
    <source>
        <dbReference type="ARBA" id="ARBA00022692"/>
    </source>
</evidence>
<dbReference type="CDD" id="cd15040">
    <property type="entry name" value="7tmB2_Adhesion"/>
    <property type="match status" value="1"/>
</dbReference>
<dbReference type="Gene3D" id="2.60.220.50">
    <property type="match status" value="1"/>
</dbReference>
<name>A0AAV8WHD2_9CUCU</name>
<comment type="caution">
    <text evidence="7">The sequence shown here is derived from an EMBL/GenBank/DDBJ whole genome shotgun (WGS) entry which is preliminary data.</text>
</comment>
<dbReference type="Gene3D" id="1.20.1070.10">
    <property type="entry name" value="Rhodopsin 7-helix transmembrane proteins"/>
    <property type="match status" value="1"/>
</dbReference>
<reference evidence="7 8" key="1">
    <citation type="journal article" date="2023" name="Insect Mol. Biol.">
        <title>Genome sequencing provides insights into the evolution of gene families encoding plant cell wall-degrading enzymes in longhorned beetles.</title>
        <authorList>
            <person name="Shin N.R."/>
            <person name="Okamura Y."/>
            <person name="Kirsch R."/>
            <person name="Pauchet Y."/>
        </authorList>
    </citation>
    <scope>NUCLEOTIDE SEQUENCE [LARGE SCALE GENOMIC DNA]</scope>
    <source>
        <strain evidence="7">EAD_L_NR</strain>
    </source>
</reference>
<feature type="transmembrane region" description="Helical" evidence="5">
    <location>
        <begin position="480"/>
        <end position="503"/>
    </location>
</feature>
<dbReference type="InterPro" id="IPR000832">
    <property type="entry name" value="GPCR_2_secretin-like"/>
</dbReference>
<proteinExistence type="predicted"/>
<gene>
    <name evidence="7" type="ORF">NQ315_009359</name>
</gene>
<dbReference type="PANTHER" id="PTHR47767">
    <property type="entry name" value="ADHESION G PROTEIN-COUPLED RECEPTOR G7"/>
    <property type="match status" value="1"/>
</dbReference>
<dbReference type="InterPro" id="IPR017981">
    <property type="entry name" value="GPCR_2-like_7TM"/>
</dbReference>
<feature type="transmembrane region" description="Helical" evidence="5">
    <location>
        <begin position="515"/>
        <end position="536"/>
    </location>
</feature>
<keyword evidence="2 5" id="KW-0812">Transmembrane</keyword>
<dbReference type="GO" id="GO:0016020">
    <property type="term" value="C:membrane"/>
    <property type="evidence" value="ECO:0007669"/>
    <property type="project" value="UniProtKB-SubCell"/>
</dbReference>
<comment type="subcellular location">
    <subcellularLocation>
        <location evidence="1">Membrane</location>
        <topology evidence="1">Multi-pass membrane protein</topology>
    </subcellularLocation>
</comment>
<evidence type="ECO:0000256" key="1">
    <source>
        <dbReference type="ARBA" id="ARBA00004141"/>
    </source>
</evidence>
<feature type="transmembrane region" description="Helical" evidence="5">
    <location>
        <begin position="551"/>
        <end position="572"/>
    </location>
</feature>
<dbReference type="PANTHER" id="PTHR47767:SF1">
    <property type="entry name" value="ADHESION G PROTEIN-COUPLED RECEPTOR G7"/>
    <property type="match status" value="1"/>
</dbReference>
<feature type="transmembrane region" description="Helical" evidence="5">
    <location>
        <begin position="584"/>
        <end position="607"/>
    </location>
</feature>
<feature type="domain" description="G-protein coupled receptors family 2 profile 2" evidence="6">
    <location>
        <begin position="478"/>
        <end position="724"/>
    </location>
</feature>
<evidence type="ECO:0000259" key="6">
    <source>
        <dbReference type="PROSITE" id="PS50261"/>
    </source>
</evidence>
<sequence length="747" mass="84729">RIARKIEENVLIATDNFAIISSNNISGIIVEQCSNAKCNVELLFKRVNARTLKNADINAVVLLDSLFYTQNNSLLQMIITVHFTNALFNEGSSIIYKNIGPIIGIVVPSKDDEFNGSLKVYYYSDSNSTEVCAYWNYTIEETSIVKGHWDRNEAPLQPSHTSLCESKHNTHFAFLEAAVNVTSNLEDILNSNLTVTEKLEKLVNLIIELVDKLEPVDIYLISKILEYALEEVDANKMNLTSHIISSLFHVPRTVLRESQLKYYATNKILYAIQEMGKSLNPAEIERIVKNNFTIVVYDLKETNMSGLILEGCSNTQCNISVIQGTANLNEIVTNQNLQIAVILSDELLNQIKQSETAGKLVVTIYFSDVLFNEQSSKRDGKVSMVCGVVLPKFYEDFLGNLSVVYKNGRSSDNSNSCAYWKFQVDDGDETINGFWVPQAEPRNKKLFTICEYNHITHFALLLARDNSSFLDANEYKVLDIITAVNSILSIIGISGILLTAGLFERWRKNTGNQILVHFSVAISIKIVLLYVSFWIYADKSEGIVCSVTGAILHYAILSEFCWMLIIAILQFKRFVEVLGGPPKFVLLKACICGWVFPLLPVTLILLVDKKNYNEGQVGICYPSGLGLYLGIWLPLIIIISINFVIYIFIIYNVFHKKTETRDLVNHEILFQWRLALLLFSMLGLTWLFGFLSQIPGLEDIFIYLFCFSASLQGFVMFLFFIVFNKSTRFLYSQSIKLWLYSRGYKIH</sequence>
<dbReference type="PROSITE" id="PS50261">
    <property type="entry name" value="G_PROTEIN_RECEP_F2_4"/>
    <property type="match status" value="1"/>
</dbReference>
<dbReference type="InterPro" id="IPR046338">
    <property type="entry name" value="GAIN_dom_sf"/>
</dbReference>
<keyword evidence="3 5" id="KW-1133">Transmembrane helix</keyword>
<accession>A0AAV8WHD2</accession>
<feature type="transmembrane region" description="Helical" evidence="5">
    <location>
        <begin position="674"/>
        <end position="694"/>
    </location>
</feature>
<dbReference type="Proteomes" id="UP001159042">
    <property type="component" value="Unassembled WGS sequence"/>
</dbReference>
<dbReference type="SUPFAM" id="SSF81321">
    <property type="entry name" value="Family A G protein-coupled receptor-like"/>
    <property type="match status" value="1"/>
</dbReference>
<keyword evidence="8" id="KW-1185">Reference proteome</keyword>
<protein>
    <recommendedName>
        <fullName evidence="6">G-protein coupled receptors family 2 profile 2 domain-containing protein</fullName>
    </recommendedName>
</protein>
<dbReference type="AlphaFoldDB" id="A0AAV8WHD2"/>
<evidence type="ECO:0000313" key="7">
    <source>
        <dbReference type="EMBL" id="KAJ8925520.1"/>
    </source>
</evidence>
<organism evidence="7 8">
    <name type="scientific">Exocentrus adspersus</name>
    <dbReference type="NCBI Taxonomy" id="1586481"/>
    <lineage>
        <taxon>Eukaryota</taxon>
        <taxon>Metazoa</taxon>
        <taxon>Ecdysozoa</taxon>
        <taxon>Arthropoda</taxon>
        <taxon>Hexapoda</taxon>
        <taxon>Insecta</taxon>
        <taxon>Pterygota</taxon>
        <taxon>Neoptera</taxon>
        <taxon>Endopterygota</taxon>
        <taxon>Coleoptera</taxon>
        <taxon>Polyphaga</taxon>
        <taxon>Cucujiformia</taxon>
        <taxon>Chrysomeloidea</taxon>
        <taxon>Cerambycidae</taxon>
        <taxon>Lamiinae</taxon>
        <taxon>Acanthocinini</taxon>
        <taxon>Exocentrus</taxon>
    </lineage>
</organism>
<feature type="non-terminal residue" evidence="7">
    <location>
        <position position="1"/>
    </location>
</feature>
<feature type="transmembrane region" description="Helical" evidence="5">
    <location>
        <begin position="627"/>
        <end position="654"/>
    </location>
</feature>